<proteinExistence type="predicted"/>
<organism evidence="1 2">
    <name type="scientific">Pleurodeles waltl</name>
    <name type="common">Iberian ribbed newt</name>
    <dbReference type="NCBI Taxonomy" id="8319"/>
    <lineage>
        <taxon>Eukaryota</taxon>
        <taxon>Metazoa</taxon>
        <taxon>Chordata</taxon>
        <taxon>Craniata</taxon>
        <taxon>Vertebrata</taxon>
        <taxon>Euteleostomi</taxon>
        <taxon>Amphibia</taxon>
        <taxon>Batrachia</taxon>
        <taxon>Caudata</taxon>
        <taxon>Salamandroidea</taxon>
        <taxon>Salamandridae</taxon>
        <taxon>Pleurodelinae</taxon>
        <taxon>Pleurodeles</taxon>
    </lineage>
</organism>
<comment type="caution">
    <text evidence="1">The sequence shown here is derived from an EMBL/GenBank/DDBJ whole genome shotgun (WGS) entry which is preliminary data.</text>
</comment>
<gene>
    <name evidence="1" type="ORF">NDU88_000850</name>
</gene>
<reference evidence="1" key="1">
    <citation type="journal article" date="2022" name="bioRxiv">
        <title>Sequencing and chromosome-scale assembly of the giantPleurodeles waltlgenome.</title>
        <authorList>
            <person name="Brown T."/>
            <person name="Elewa A."/>
            <person name="Iarovenko S."/>
            <person name="Subramanian E."/>
            <person name="Araus A.J."/>
            <person name="Petzold A."/>
            <person name="Susuki M."/>
            <person name="Suzuki K.-i.T."/>
            <person name="Hayashi T."/>
            <person name="Toyoda A."/>
            <person name="Oliveira C."/>
            <person name="Osipova E."/>
            <person name="Leigh N.D."/>
            <person name="Simon A."/>
            <person name="Yun M.H."/>
        </authorList>
    </citation>
    <scope>NUCLEOTIDE SEQUENCE</scope>
    <source>
        <strain evidence="1">20211129_DDA</strain>
        <tissue evidence="1">Liver</tissue>
    </source>
</reference>
<protein>
    <submittedName>
        <fullName evidence="1">Uncharacterized protein</fullName>
    </submittedName>
</protein>
<dbReference type="AlphaFoldDB" id="A0AAV7MM13"/>
<keyword evidence="2" id="KW-1185">Reference proteome</keyword>
<accession>A0AAV7MM13</accession>
<dbReference type="EMBL" id="JANPWB010000013">
    <property type="protein sequence ID" value="KAJ1103427.1"/>
    <property type="molecule type" value="Genomic_DNA"/>
</dbReference>
<dbReference type="Proteomes" id="UP001066276">
    <property type="component" value="Chromosome 9"/>
</dbReference>
<sequence>MYPVRRTRTTSKIKALISPLVALKSATMAPDTTHAVQMTTLQQGSGSPSCPERAFFSMYTGRLSIKMYERILENLHEDRVPHSGLEKTEACITEYGSMYADEGVWAHSGAGGSTDAVRAYFKYTKVFLDAQYAYPNVIVFNKVKVCLRLRMRYPSRTKSVPVVSD</sequence>
<name>A0AAV7MM13_PLEWA</name>
<evidence type="ECO:0000313" key="1">
    <source>
        <dbReference type="EMBL" id="KAJ1103427.1"/>
    </source>
</evidence>
<evidence type="ECO:0000313" key="2">
    <source>
        <dbReference type="Proteomes" id="UP001066276"/>
    </source>
</evidence>